<sequence length="426" mass="47591">MGVVLVVGATSILGKCVVRKLQEQVYQVRSIVRDIDEARNILGNDVDLVVADITKLETLTSLVMSSIQAVIYCTSVKAELILGDSPNEEKKYQGVNLYQSEIVNNTPEEFEYQGIRNLVEAASQYLPKSGDKLIFDFTHLSAEIHKVWRSVDDVVMGGVSKSNIQVVSNGVLFTGNISTKNSGGFASIRTRNFSPILDLSKYEGIDLRVKGDGKRYKFILRAESKWDGIAYSYSFDTVCNISTTVRVPFADLVPVFRARIARNCPSVDTSNIYSLQLMLSKFEYDGQLNPYFAPGHFNLQVEYIKAYGASLPQFILVSPSVISRPNLLGADFSKEPTEVKSDRQLESIFIWSLEGENTLRNSGIPYTIIRPFAFSDKQQYNKELIIDEGDNIQGRMHDAHIAELCVAALQETKASNIIFDVKECDK</sequence>
<dbReference type="Pfam" id="PF13460">
    <property type="entry name" value="NAD_binding_10"/>
    <property type="match status" value="2"/>
</dbReference>
<dbReference type="Proteomes" id="UP000053051">
    <property type="component" value="Unassembled WGS sequence"/>
</dbReference>
<evidence type="ECO:0008006" key="6">
    <source>
        <dbReference type="Google" id="ProtNLM"/>
    </source>
</evidence>
<feature type="domain" description="NAD(P)-binding" evidence="3">
    <location>
        <begin position="8"/>
        <end position="119"/>
    </location>
</feature>
<dbReference type="InterPro" id="IPR036291">
    <property type="entry name" value="NAD(P)-bd_dom_sf"/>
</dbReference>
<name>M1WZP8_9NOST</name>
<dbReference type="InterPro" id="IPR039131">
    <property type="entry name" value="NDUFAF1"/>
</dbReference>
<dbReference type="GO" id="GO:0051082">
    <property type="term" value="F:unfolded protein binding"/>
    <property type="evidence" value="ECO:0007669"/>
    <property type="project" value="TreeGrafter"/>
</dbReference>
<evidence type="ECO:0000313" key="4">
    <source>
        <dbReference type="EMBL" id="CCH67772.1"/>
    </source>
</evidence>
<reference evidence="5" key="2">
    <citation type="submission" date="2016-01" db="EMBL/GenBank/DDBJ databases">
        <title>Diatom-associated endosymboitic cyanobacterium lacks core nitrogen metabolism enzymes.</title>
        <authorList>
            <person name="Hilton J.A."/>
            <person name="Foster R.A."/>
            <person name="Tripp H.J."/>
            <person name="Carter B.J."/>
            <person name="Zehr J.P."/>
            <person name="Villareal T.A."/>
        </authorList>
    </citation>
    <scope>NUCLEOTIDE SEQUENCE [LARGE SCALE GENOMIC DNA]</scope>
    <source>
        <strain evidence="5">HH01</strain>
    </source>
</reference>
<dbReference type="GO" id="GO:0010257">
    <property type="term" value="P:NADH dehydrogenase complex assembly"/>
    <property type="evidence" value="ECO:0007669"/>
    <property type="project" value="TreeGrafter"/>
</dbReference>
<dbReference type="SUPFAM" id="SSF49785">
    <property type="entry name" value="Galactose-binding domain-like"/>
    <property type="match status" value="1"/>
</dbReference>
<evidence type="ECO:0000259" key="3">
    <source>
        <dbReference type="Pfam" id="PF13460"/>
    </source>
</evidence>
<dbReference type="EMBL" id="CAIY01000056">
    <property type="protein sequence ID" value="CCH67772.1"/>
    <property type="molecule type" value="Genomic_DNA"/>
</dbReference>
<feature type="domain" description="NADH:ubiquinone oxidoreductase intermediate-associated protein 30" evidence="2">
    <location>
        <begin position="136"/>
        <end position="301"/>
    </location>
</feature>
<comment type="similarity">
    <text evidence="1">Belongs to the CIA30 family.</text>
</comment>
<dbReference type="InterPro" id="IPR016040">
    <property type="entry name" value="NAD(P)-bd_dom"/>
</dbReference>
<evidence type="ECO:0000259" key="2">
    <source>
        <dbReference type="Pfam" id="PF08547"/>
    </source>
</evidence>
<accession>M1WZP8</accession>
<dbReference type="PANTHER" id="PTHR13194">
    <property type="entry name" value="COMPLEX I INTERMEDIATE-ASSOCIATED PROTEIN 30"/>
    <property type="match status" value="1"/>
</dbReference>
<protein>
    <recommendedName>
        <fullName evidence="6">Nucleoside-diphosphate-sugar epimerases</fullName>
    </recommendedName>
</protein>
<dbReference type="InterPro" id="IPR008979">
    <property type="entry name" value="Galactose-bd-like_sf"/>
</dbReference>
<dbReference type="Pfam" id="PF08547">
    <property type="entry name" value="CIA30"/>
    <property type="match status" value="1"/>
</dbReference>
<keyword evidence="5" id="KW-1185">Reference proteome</keyword>
<dbReference type="Gene3D" id="3.40.50.720">
    <property type="entry name" value="NAD(P)-binding Rossmann-like Domain"/>
    <property type="match status" value="2"/>
</dbReference>
<dbReference type="SUPFAM" id="SSF51735">
    <property type="entry name" value="NAD(P)-binding Rossmann-fold domains"/>
    <property type="match status" value="1"/>
</dbReference>
<comment type="caution">
    <text evidence="4">The sequence shown here is derived from an EMBL/GenBank/DDBJ whole genome shotgun (WGS) entry which is preliminary data.</text>
</comment>
<dbReference type="PANTHER" id="PTHR13194:SF19">
    <property type="entry name" value="NAD(P)-BINDING ROSSMANN-FOLD SUPERFAMILY PROTEIN"/>
    <property type="match status" value="1"/>
</dbReference>
<proteinExistence type="inferred from homology"/>
<feature type="domain" description="NAD(P)-binding" evidence="3">
    <location>
        <begin position="333"/>
        <end position="411"/>
    </location>
</feature>
<gene>
    <name evidence="4" type="ORF">RINTHH_16170</name>
</gene>
<organism evidence="4 5">
    <name type="scientific">Richelia intracellularis HH01</name>
    <dbReference type="NCBI Taxonomy" id="1165094"/>
    <lineage>
        <taxon>Bacteria</taxon>
        <taxon>Bacillati</taxon>
        <taxon>Cyanobacteriota</taxon>
        <taxon>Cyanophyceae</taxon>
        <taxon>Nostocales</taxon>
        <taxon>Nostocaceae</taxon>
        <taxon>Richelia</taxon>
    </lineage>
</organism>
<evidence type="ECO:0000313" key="5">
    <source>
        <dbReference type="Proteomes" id="UP000053051"/>
    </source>
</evidence>
<dbReference type="InterPro" id="IPR013857">
    <property type="entry name" value="NADH-UbQ_OxRdtase-assoc_prot30"/>
</dbReference>
<dbReference type="RefSeq" id="WP_008234731.1">
    <property type="nucleotide sequence ID" value="NZ_CAIY01000056.1"/>
</dbReference>
<reference evidence="4 5" key="1">
    <citation type="submission" date="2012-05" db="EMBL/GenBank/DDBJ databases">
        <authorList>
            <person name="Hilton J."/>
        </authorList>
    </citation>
    <scope>NUCLEOTIDE SEQUENCE [LARGE SCALE GENOMIC DNA]</scope>
    <source>
        <strain evidence="4 5">HH01</strain>
    </source>
</reference>
<evidence type="ECO:0000256" key="1">
    <source>
        <dbReference type="ARBA" id="ARBA00007884"/>
    </source>
</evidence>
<dbReference type="STRING" id="1165094.RINTHH_16170"/>
<dbReference type="AlphaFoldDB" id="M1WZP8"/>